<proteinExistence type="predicted"/>
<name>A0ABQ9H7B4_9NEOP</name>
<organism evidence="1 2">
    <name type="scientific">Dryococelus australis</name>
    <dbReference type="NCBI Taxonomy" id="614101"/>
    <lineage>
        <taxon>Eukaryota</taxon>
        <taxon>Metazoa</taxon>
        <taxon>Ecdysozoa</taxon>
        <taxon>Arthropoda</taxon>
        <taxon>Hexapoda</taxon>
        <taxon>Insecta</taxon>
        <taxon>Pterygota</taxon>
        <taxon>Neoptera</taxon>
        <taxon>Polyneoptera</taxon>
        <taxon>Phasmatodea</taxon>
        <taxon>Verophasmatodea</taxon>
        <taxon>Anareolatae</taxon>
        <taxon>Phasmatidae</taxon>
        <taxon>Eurycanthinae</taxon>
        <taxon>Dryococelus</taxon>
    </lineage>
</organism>
<evidence type="ECO:0000313" key="1">
    <source>
        <dbReference type="EMBL" id="KAJ8880185.1"/>
    </source>
</evidence>
<reference evidence="1 2" key="1">
    <citation type="submission" date="2023-02" db="EMBL/GenBank/DDBJ databases">
        <title>LHISI_Scaffold_Assembly.</title>
        <authorList>
            <person name="Stuart O.P."/>
            <person name="Cleave R."/>
            <person name="Magrath M.J.L."/>
            <person name="Mikheyev A.S."/>
        </authorList>
    </citation>
    <scope>NUCLEOTIDE SEQUENCE [LARGE SCALE GENOMIC DNA]</scope>
    <source>
        <strain evidence="1">Daus_M_001</strain>
        <tissue evidence="1">Leg muscle</tissue>
    </source>
</reference>
<comment type="caution">
    <text evidence="1">The sequence shown here is derived from an EMBL/GenBank/DDBJ whole genome shotgun (WGS) entry which is preliminary data.</text>
</comment>
<sequence>MQPLHGPTTVHKPISSHYKWCRINALGWLLMHHAMSQVDLLQDVIRKQAQIFYKSNEDHVNPLITALGEYDIDDTRRYNQVLVGTVRSSLPIPRLRLIRLSAKSEEAVAIVWPLTTADSKAATEQLYPQITAQLVAMYGSLLQLVRDLPCVDQSTLPYLKLRALAAYGHRYALLQTMATEIGYTYVPEDIYYYDTYAILNLRETMRTERVHVRERSGGNAPKDLHRQPNVLVAGRPANVRSSVAGLRARYAGAGRGAGPTGGVRQLVPNQGTRAFVVVVVEEEDEDEEDVDAEVNSLDSEYEPSVPEIVTALSVELGSISEATCIEAPVTSRISLILEPPLPMREPHCDAGTMRRKVMGVRGRPEPLDAPCISWNLEHH</sequence>
<evidence type="ECO:0000313" key="2">
    <source>
        <dbReference type="Proteomes" id="UP001159363"/>
    </source>
</evidence>
<dbReference type="EMBL" id="JARBHB010000006">
    <property type="protein sequence ID" value="KAJ8880185.1"/>
    <property type="molecule type" value="Genomic_DNA"/>
</dbReference>
<keyword evidence="2" id="KW-1185">Reference proteome</keyword>
<accession>A0ABQ9H7B4</accession>
<protein>
    <submittedName>
        <fullName evidence="1">Uncharacterized protein</fullName>
    </submittedName>
</protein>
<gene>
    <name evidence="1" type="ORF">PR048_016651</name>
</gene>
<dbReference type="Proteomes" id="UP001159363">
    <property type="component" value="Chromosome 5"/>
</dbReference>